<dbReference type="Proteomes" id="UP000324222">
    <property type="component" value="Unassembled WGS sequence"/>
</dbReference>
<keyword evidence="2" id="KW-1185">Reference proteome</keyword>
<accession>A0A5B7FUP4</accession>
<dbReference type="AlphaFoldDB" id="A0A5B7FUP4"/>
<protein>
    <submittedName>
        <fullName evidence="1">Uncharacterized protein</fullName>
    </submittedName>
</protein>
<evidence type="ECO:0000313" key="2">
    <source>
        <dbReference type="Proteomes" id="UP000324222"/>
    </source>
</evidence>
<organism evidence="1 2">
    <name type="scientific">Portunus trituberculatus</name>
    <name type="common">Swimming crab</name>
    <name type="synonym">Neptunus trituberculatus</name>
    <dbReference type="NCBI Taxonomy" id="210409"/>
    <lineage>
        <taxon>Eukaryota</taxon>
        <taxon>Metazoa</taxon>
        <taxon>Ecdysozoa</taxon>
        <taxon>Arthropoda</taxon>
        <taxon>Crustacea</taxon>
        <taxon>Multicrustacea</taxon>
        <taxon>Malacostraca</taxon>
        <taxon>Eumalacostraca</taxon>
        <taxon>Eucarida</taxon>
        <taxon>Decapoda</taxon>
        <taxon>Pleocyemata</taxon>
        <taxon>Brachyura</taxon>
        <taxon>Eubrachyura</taxon>
        <taxon>Portunoidea</taxon>
        <taxon>Portunidae</taxon>
        <taxon>Portuninae</taxon>
        <taxon>Portunus</taxon>
    </lineage>
</organism>
<comment type="caution">
    <text evidence="1">The sequence shown here is derived from an EMBL/GenBank/DDBJ whole genome shotgun (WGS) entry which is preliminary data.</text>
</comment>
<gene>
    <name evidence="1" type="ORF">E2C01_042839</name>
</gene>
<evidence type="ECO:0000313" key="1">
    <source>
        <dbReference type="EMBL" id="MPC49049.1"/>
    </source>
</evidence>
<reference evidence="1 2" key="1">
    <citation type="submission" date="2019-05" db="EMBL/GenBank/DDBJ databases">
        <title>Another draft genome of Portunus trituberculatus and its Hox gene families provides insights of decapod evolution.</title>
        <authorList>
            <person name="Jeong J.-H."/>
            <person name="Song I."/>
            <person name="Kim S."/>
            <person name="Choi T."/>
            <person name="Kim D."/>
            <person name="Ryu S."/>
            <person name="Kim W."/>
        </authorList>
    </citation>
    <scope>NUCLEOTIDE SEQUENCE [LARGE SCALE GENOMIC DNA]</scope>
    <source>
        <tissue evidence="1">Muscle</tissue>
    </source>
</reference>
<sequence length="103" mass="12187">MEIQKQAGNFRVYQKKRCSSGALIERWKDIRHGSFTVADVRRRKAFTDPFVTRELVHDMRHLKWLGAPRENSRLQNENLLDNTKLNNAEVVVFAHPRSREQLE</sequence>
<proteinExistence type="predicted"/>
<name>A0A5B7FUP4_PORTR</name>
<dbReference type="EMBL" id="VSRR010008637">
    <property type="protein sequence ID" value="MPC49049.1"/>
    <property type="molecule type" value="Genomic_DNA"/>
</dbReference>